<dbReference type="AlphaFoldDB" id="A0AB33AQK8"/>
<name>A0AB33AQK8_BACTU</name>
<dbReference type="KEGG" id="btw:BF38_5976"/>
<proteinExistence type="predicted"/>
<protein>
    <recommendedName>
        <fullName evidence="3">Cytoplasmic protein</fullName>
    </recommendedName>
</protein>
<sequence length="210" mass="24279">MKQYEYKSIDKNLLFDEHSGDFDLRYINGLGLEGWEISMENNGEVLLKREVVGEEEEEVETELEKDYCVILGGETTASTTTDIKLTSKADKMEVVMSHFLEDEELEKVSLLEYTDSKTIPLRPLIEAKVISFQELMFEVKLVDYHGKVVDISREKVVYLFKLLNKLYDAFGDGGMYTLTITQITNKEDMKIDFKGLSKRDLKSIIRKFKS</sequence>
<dbReference type="EMBL" id="CP009334">
    <property type="protein sequence ID" value="AJG73904.1"/>
    <property type="molecule type" value="Genomic_DNA"/>
</dbReference>
<dbReference type="RefSeq" id="WP_000816119.1">
    <property type="nucleotide sequence ID" value="NZ_CP009334.1"/>
</dbReference>
<organism evidence="1 2">
    <name type="scientific">Bacillus thuringiensis</name>
    <dbReference type="NCBI Taxonomy" id="1428"/>
    <lineage>
        <taxon>Bacteria</taxon>
        <taxon>Bacillati</taxon>
        <taxon>Bacillota</taxon>
        <taxon>Bacilli</taxon>
        <taxon>Bacillales</taxon>
        <taxon>Bacillaceae</taxon>
        <taxon>Bacillus</taxon>
        <taxon>Bacillus cereus group</taxon>
    </lineage>
</organism>
<evidence type="ECO:0000313" key="2">
    <source>
        <dbReference type="Proteomes" id="UP000031876"/>
    </source>
</evidence>
<geneLocation type="plasmid" evidence="1 2">
    <name>2</name>
</geneLocation>
<gene>
    <name evidence="1" type="ORF">BF38_5976</name>
</gene>
<reference evidence="1 2" key="1">
    <citation type="journal article" date="2015" name="Genome Announc.">
        <title>Complete genome sequences for 35 biothreat assay-relevant bacillus species.</title>
        <authorList>
            <person name="Johnson S.L."/>
            <person name="Daligault H.E."/>
            <person name="Davenport K.W."/>
            <person name="Jaissle J."/>
            <person name="Frey K.G."/>
            <person name="Ladner J.T."/>
            <person name="Broomall S.M."/>
            <person name="Bishop-Lilly K.A."/>
            <person name="Bruce D.C."/>
            <person name="Gibbons H.S."/>
            <person name="Coyne S.R."/>
            <person name="Lo C.C."/>
            <person name="Meincke L."/>
            <person name="Munk A.C."/>
            <person name="Koroleva G.I."/>
            <person name="Rosenzweig C.N."/>
            <person name="Palacios G.F."/>
            <person name="Redden C.L."/>
            <person name="Minogue T.D."/>
            <person name="Chain P.S."/>
        </authorList>
    </citation>
    <scope>NUCLEOTIDE SEQUENCE [LARGE SCALE GENOMIC DNA]</scope>
    <source>
        <strain evidence="1 2">HD1011</strain>
    </source>
</reference>
<evidence type="ECO:0000313" key="1">
    <source>
        <dbReference type="EMBL" id="AJG73904.1"/>
    </source>
</evidence>
<evidence type="ECO:0008006" key="3">
    <source>
        <dbReference type="Google" id="ProtNLM"/>
    </source>
</evidence>
<keyword evidence="1" id="KW-0614">Plasmid</keyword>
<dbReference type="Proteomes" id="UP000031876">
    <property type="component" value="Plasmid 2"/>
</dbReference>
<accession>A0AB33AQK8</accession>